<dbReference type="AlphaFoldDB" id="A0A921AW99"/>
<accession>A0A921AW99</accession>
<reference evidence="1" key="1">
    <citation type="journal article" date="2021" name="PeerJ">
        <title>Extensive microbial diversity within the chicken gut microbiome revealed by metagenomics and culture.</title>
        <authorList>
            <person name="Gilroy R."/>
            <person name="Ravi A."/>
            <person name="Getino M."/>
            <person name="Pursley I."/>
            <person name="Horton D.L."/>
            <person name="Alikhan N.F."/>
            <person name="Baker D."/>
            <person name="Gharbi K."/>
            <person name="Hall N."/>
            <person name="Watson M."/>
            <person name="Adriaenssens E.M."/>
            <person name="Foster-Nyarko E."/>
            <person name="Jarju S."/>
            <person name="Secka A."/>
            <person name="Antonio M."/>
            <person name="Oren A."/>
            <person name="Chaudhuri R.R."/>
            <person name="La Ragione R."/>
            <person name="Hildebrand F."/>
            <person name="Pallen M.J."/>
        </authorList>
    </citation>
    <scope>NUCLEOTIDE SEQUENCE</scope>
    <source>
        <strain evidence="1">ChiGjej2B2-19336</strain>
    </source>
</reference>
<dbReference type="Proteomes" id="UP000698963">
    <property type="component" value="Unassembled WGS sequence"/>
</dbReference>
<dbReference type="NCBIfam" id="TIGR01909">
    <property type="entry name" value="C_GCAxxG_C_C"/>
    <property type="match status" value="1"/>
</dbReference>
<dbReference type="InterPro" id="IPR010181">
    <property type="entry name" value="CGCAxxGCC_motif"/>
</dbReference>
<reference evidence="1" key="2">
    <citation type="submission" date="2021-09" db="EMBL/GenBank/DDBJ databases">
        <authorList>
            <person name="Gilroy R."/>
        </authorList>
    </citation>
    <scope>NUCLEOTIDE SEQUENCE</scope>
    <source>
        <strain evidence="1">ChiGjej2B2-19336</strain>
    </source>
</reference>
<evidence type="ECO:0000313" key="2">
    <source>
        <dbReference type="Proteomes" id="UP000698963"/>
    </source>
</evidence>
<organism evidence="1 2">
    <name type="scientific">Mailhella massiliensis</name>
    <dbReference type="NCBI Taxonomy" id="1903261"/>
    <lineage>
        <taxon>Bacteria</taxon>
        <taxon>Pseudomonadati</taxon>
        <taxon>Thermodesulfobacteriota</taxon>
        <taxon>Desulfovibrionia</taxon>
        <taxon>Desulfovibrionales</taxon>
        <taxon>Desulfovibrionaceae</taxon>
        <taxon>Mailhella</taxon>
    </lineage>
</organism>
<dbReference type="Pfam" id="PF09719">
    <property type="entry name" value="C_GCAxxG_C_C"/>
    <property type="match status" value="1"/>
</dbReference>
<sequence>MPSRFGYCAQTVCLHCASRLGISEAQAIGMASAFGTGMGHAETCGCISGAHLVLGLYYGSADNMEGAKLKKPLLLEKVTEFERRFSQTQPHRLCRDILGMDITQPGVMKEAAEKGLFTSVCGEMTKRTCAILAEMLDEDGQAK</sequence>
<comment type="caution">
    <text evidence="1">The sequence shown here is derived from an EMBL/GenBank/DDBJ whole genome shotgun (WGS) entry which is preliminary data.</text>
</comment>
<dbReference type="EMBL" id="DYZA01000156">
    <property type="protein sequence ID" value="HJD97527.1"/>
    <property type="molecule type" value="Genomic_DNA"/>
</dbReference>
<name>A0A921AW99_9BACT</name>
<proteinExistence type="predicted"/>
<dbReference type="RefSeq" id="WP_304122578.1">
    <property type="nucleotide sequence ID" value="NZ_DYZA01000156.1"/>
</dbReference>
<evidence type="ECO:0000313" key="1">
    <source>
        <dbReference type="EMBL" id="HJD97527.1"/>
    </source>
</evidence>
<gene>
    <name evidence="1" type="ORF">K8W16_07765</name>
</gene>
<protein>
    <submittedName>
        <fullName evidence="1">C-GCAxxG-C-C family protein</fullName>
    </submittedName>
</protein>